<accession>A0A317F3Y4</accession>
<name>A0A317F3Y4_9SPHI</name>
<protein>
    <submittedName>
        <fullName evidence="1">Uncharacterized protein</fullName>
    </submittedName>
</protein>
<reference evidence="2" key="1">
    <citation type="submission" date="2018-05" db="EMBL/GenBank/DDBJ databases">
        <title>Pedobacter paludis sp. nov., isolated from wetland soil.</title>
        <authorList>
            <person name="Zhang Y."/>
        </authorList>
    </citation>
    <scope>NUCLEOTIDE SEQUENCE [LARGE SCALE GENOMIC DNA]</scope>
    <source>
        <strain evidence="2">R-8</strain>
    </source>
</reference>
<gene>
    <name evidence="1" type="ORF">DF947_10530</name>
</gene>
<dbReference type="OrthoDB" id="798680at2"/>
<dbReference type="RefSeq" id="WP_109929643.1">
    <property type="nucleotide sequence ID" value="NZ_QGNY01000003.1"/>
</dbReference>
<evidence type="ECO:0000313" key="2">
    <source>
        <dbReference type="Proteomes" id="UP000245391"/>
    </source>
</evidence>
<evidence type="ECO:0000313" key="1">
    <source>
        <dbReference type="EMBL" id="PWS32196.1"/>
    </source>
</evidence>
<dbReference type="EMBL" id="QGNY01000003">
    <property type="protein sequence ID" value="PWS32196.1"/>
    <property type="molecule type" value="Genomic_DNA"/>
</dbReference>
<proteinExistence type="predicted"/>
<dbReference type="AlphaFoldDB" id="A0A317F3Y4"/>
<comment type="caution">
    <text evidence="1">The sequence shown here is derived from an EMBL/GenBank/DDBJ whole genome shotgun (WGS) entry which is preliminary data.</text>
</comment>
<keyword evidence="2" id="KW-1185">Reference proteome</keyword>
<dbReference type="Proteomes" id="UP000245391">
    <property type="component" value="Unassembled WGS sequence"/>
</dbReference>
<sequence length="214" mass="24523">MKESEARVLPEILIEGISFLVDAYLGELRDAGDPRNRIRLADMQNFADRSEFYFDRKKGTAASLPYPMDADVTHVVIRPLPALDPKGMDQLVGYPNQYSQTYFGQLPVIELHGTEFYVDPIKNGFRECTNVWNTIGFDKIDKALGGFYYDRNAKNVPFEEEMRNYKADKMPHISFTAVPSNESLARMVKKKTLFVSSNLKTIELNKRIRSGRKL</sequence>
<organism evidence="1 2">
    <name type="scientific">Pedobacter paludis</name>
    <dbReference type="NCBI Taxonomy" id="2203212"/>
    <lineage>
        <taxon>Bacteria</taxon>
        <taxon>Pseudomonadati</taxon>
        <taxon>Bacteroidota</taxon>
        <taxon>Sphingobacteriia</taxon>
        <taxon>Sphingobacteriales</taxon>
        <taxon>Sphingobacteriaceae</taxon>
        <taxon>Pedobacter</taxon>
    </lineage>
</organism>